<dbReference type="Pfam" id="PF01983">
    <property type="entry name" value="CofC"/>
    <property type="match status" value="1"/>
</dbReference>
<evidence type="ECO:0000256" key="4">
    <source>
        <dbReference type="ARBA" id="ARBA00023134"/>
    </source>
</evidence>
<dbReference type="GO" id="GO:0043814">
    <property type="term" value="F:phospholactate guanylyltransferase activity"/>
    <property type="evidence" value="ECO:0007669"/>
    <property type="project" value="InterPro"/>
</dbReference>
<accession>A0A6J6N6J0</accession>
<organism evidence="5">
    <name type="scientific">freshwater metagenome</name>
    <dbReference type="NCBI Taxonomy" id="449393"/>
    <lineage>
        <taxon>unclassified sequences</taxon>
        <taxon>metagenomes</taxon>
        <taxon>ecological metagenomes</taxon>
    </lineage>
</organism>
<keyword evidence="3" id="KW-0547">Nucleotide-binding</keyword>
<evidence type="ECO:0000256" key="2">
    <source>
        <dbReference type="ARBA" id="ARBA00022695"/>
    </source>
</evidence>
<dbReference type="PROSITE" id="PS51257">
    <property type="entry name" value="PROKAR_LIPOPROTEIN"/>
    <property type="match status" value="1"/>
</dbReference>
<reference evidence="5" key="1">
    <citation type="submission" date="2020-05" db="EMBL/GenBank/DDBJ databases">
        <authorList>
            <person name="Chiriac C."/>
            <person name="Salcher M."/>
            <person name="Ghai R."/>
            <person name="Kavagutti S V."/>
        </authorList>
    </citation>
    <scope>NUCLEOTIDE SEQUENCE</scope>
</reference>
<dbReference type="InterPro" id="IPR002835">
    <property type="entry name" value="CofC"/>
</dbReference>
<evidence type="ECO:0000256" key="1">
    <source>
        <dbReference type="ARBA" id="ARBA00022679"/>
    </source>
</evidence>
<dbReference type="SUPFAM" id="SSF53448">
    <property type="entry name" value="Nucleotide-diphospho-sugar transferases"/>
    <property type="match status" value="1"/>
</dbReference>
<evidence type="ECO:0000313" key="5">
    <source>
        <dbReference type="EMBL" id="CAB4681717.1"/>
    </source>
</evidence>
<keyword evidence="1" id="KW-0808">Transferase</keyword>
<evidence type="ECO:0000256" key="3">
    <source>
        <dbReference type="ARBA" id="ARBA00022741"/>
    </source>
</evidence>
<dbReference type="Gene3D" id="3.90.550.10">
    <property type="entry name" value="Spore Coat Polysaccharide Biosynthesis Protein SpsA, Chain A"/>
    <property type="match status" value="1"/>
</dbReference>
<dbReference type="AlphaFoldDB" id="A0A6J6N6J0"/>
<keyword evidence="2" id="KW-0548">Nucleotidyltransferase</keyword>
<dbReference type="NCBIfam" id="TIGR03552">
    <property type="entry name" value="F420_cofC"/>
    <property type="match status" value="1"/>
</dbReference>
<protein>
    <submittedName>
        <fullName evidence="5">Unannotated protein</fullName>
    </submittedName>
</protein>
<sequence length="238" mass="25432">MQLRSRLGFLPSRSLCSQWADALNIVIAHPAAVACALVDAAVLIPVKDFRQAKARLANVLAPHDRLRLARWTADRVVAAASPLPVFIACDDRDVANWAEAHGATVLWSPGRGLNAAVHDGIATLAAGGIEHVIVAHSDLPTPAPLANIVLSGGIVLVPDLRDDGTNVIAIPSRVGFQPSYGSQSFRRHLAQAVSLGRPVRVHRDIRLALDIDTPPDLAHPLVAKVLPEWLQMNPVNQA</sequence>
<name>A0A6J6N6J0_9ZZZZ</name>
<dbReference type="EMBL" id="CAEZXM010000029">
    <property type="protein sequence ID" value="CAB4681717.1"/>
    <property type="molecule type" value="Genomic_DNA"/>
</dbReference>
<proteinExistence type="predicted"/>
<keyword evidence="4" id="KW-0342">GTP-binding</keyword>
<dbReference type="PANTHER" id="PTHR40392">
    <property type="entry name" value="2-PHOSPHO-L-LACTATE GUANYLYLTRANSFERASE"/>
    <property type="match status" value="1"/>
</dbReference>
<dbReference type="GO" id="GO:0005525">
    <property type="term" value="F:GTP binding"/>
    <property type="evidence" value="ECO:0007669"/>
    <property type="project" value="UniProtKB-KW"/>
</dbReference>
<gene>
    <name evidence="5" type="ORF">UFOPK2366_00255</name>
</gene>
<dbReference type="InterPro" id="IPR029044">
    <property type="entry name" value="Nucleotide-diphossugar_trans"/>
</dbReference>
<dbReference type="PANTHER" id="PTHR40392:SF1">
    <property type="entry name" value="2-PHOSPHO-L-LACTATE GUANYLYLTRANSFERASE"/>
    <property type="match status" value="1"/>
</dbReference>